<evidence type="ECO:0000313" key="1">
    <source>
        <dbReference type="EMBL" id="KAJ0045174.1"/>
    </source>
</evidence>
<keyword evidence="2" id="KW-1185">Reference proteome</keyword>
<dbReference type="Proteomes" id="UP001163603">
    <property type="component" value="Chromosome 3"/>
</dbReference>
<dbReference type="EMBL" id="CM047738">
    <property type="protein sequence ID" value="KAJ0045174.1"/>
    <property type="molecule type" value="Genomic_DNA"/>
</dbReference>
<gene>
    <name evidence="1" type="ORF">Pint_06502</name>
</gene>
<accession>A0ACC0Z2Z1</accession>
<protein>
    <submittedName>
        <fullName evidence="1">Uncharacterized protein</fullName>
    </submittedName>
</protein>
<organism evidence="1 2">
    <name type="scientific">Pistacia integerrima</name>
    <dbReference type="NCBI Taxonomy" id="434235"/>
    <lineage>
        <taxon>Eukaryota</taxon>
        <taxon>Viridiplantae</taxon>
        <taxon>Streptophyta</taxon>
        <taxon>Embryophyta</taxon>
        <taxon>Tracheophyta</taxon>
        <taxon>Spermatophyta</taxon>
        <taxon>Magnoliopsida</taxon>
        <taxon>eudicotyledons</taxon>
        <taxon>Gunneridae</taxon>
        <taxon>Pentapetalae</taxon>
        <taxon>rosids</taxon>
        <taxon>malvids</taxon>
        <taxon>Sapindales</taxon>
        <taxon>Anacardiaceae</taxon>
        <taxon>Pistacia</taxon>
    </lineage>
</organism>
<proteinExistence type="predicted"/>
<reference evidence="2" key="1">
    <citation type="journal article" date="2023" name="G3 (Bethesda)">
        <title>Genome assembly and association tests identify interacting loci associated with vigor, precocity, and sex in interspecific pistachio rootstocks.</title>
        <authorList>
            <person name="Palmer W."/>
            <person name="Jacygrad E."/>
            <person name="Sagayaradj S."/>
            <person name="Cavanaugh K."/>
            <person name="Han R."/>
            <person name="Bertier L."/>
            <person name="Beede B."/>
            <person name="Kafkas S."/>
            <person name="Golino D."/>
            <person name="Preece J."/>
            <person name="Michelmore R."/>
        </authorList>
    </citation>
    <scope>NUCLEOTIDE SEQUENCE [LARGE SCALE GENOMIC DNA]</scope>
</reference>
<evidence type="ECO:0000313" key="2">
    <source>
        <dbReference type="Proteomes" id="UP001163603"/>
    </source>
</evidence>
<name>A0ACC0Z2Z1_9ROSI</name>
<comment type="caution">
    <text evidence="1">The sequence shown here is derived from an EMBL/GenBank/DDBJ whole genome shotgun (WGS) entry which is preliminary data.</text>
</comment>
<sequence>MRGREKKEGGSEENRFLLVEEGAKVEQPFWLAQELYLRQAVSMNVLACFNQKTRREIQADAANVDLRSRCPYFYKFDCKIAPM</sequence>